<feature type="compositionally biased region" description="Polar residues" evidence="1">
    <location>
        <begin position="57"/>
        <end position="66"/>
    </location>
</feature>
<feature type="region of interest" description="Disordered" evidence="1">
    <location>
        <begin position="57"/>
        <end position="102"/>
    </location>
</feature>
<organism evidence="2 3">
    <name type="scientific">Petrolisthes cinctipes</name>
    <name type="common">Flat porcelain crab</name>
    <dbReference type="NCBI Taxonomy" id="88211"/>
    <lineage>
        <taxon>Eukaryota</taxon>
        <taxon>Metazoa</taxon>
        <taxon>Ecdysozoa</taxon>
        <taxon>Arthropoda</taxon>
        <taxon>Crustacea</taxon>
        <taxon>Multicrustacea</taxon>
        <taxon>Malacostraca</taxon>
        <taxon>Eumalacostraca</taxon>
        <taxon>Eucarida</taxon>
        <taxon>Decapoda</taxon>
        <taxon>Pleocyemata</taxon>
        <taxon>Anomura</taxon>
        <taxon>Galatheoidea</taxon>
        <taxon>Porcellanidae</taxon>
        <taxon>Petrolisthes</taxon>
    </lineage>
</organism>
<evidence type="ECO:0000313" key="2">
    <source>
        <dbReference type="EMBL" id="KAK3870230.1"/>
    </source>
</evidence>
<dbReference type="Proteomes" id="UP001286313">
    <property type="component" value="Unassembled WGS sequence"/>
</dbReference>
<sequence>MGRGKDERARAKEDAWRKDGDAARSERRGGHHDARQVCHNSPHLLPGGVMWPLSLPLFTSHTSTPPNAHVIQPTLPPPVSPRQPARPSTHTSQREPTPRIYH</sequence>
<proteinExistence type="predicted"/>
<dbReference type="EMBL" id="JAWQEG010002699">
    <property type="protein sequence ID" value="KAK3870230.1"/>
    <property type="molecule type" value="Genomic_DNA"/>
</dbReference>
<name>A0AAE1FB74_PETCI</name>
<feature type="compositionally biased region" description="Basic and acidic residues" evidence="1">
    <location>
        <begin position="92"/>
        <end position="102"/>
    </location>
</feature>
<accession>A0AAE1FB74</accession>
<keyword evidence="3" id="KW-1185">Reference proteome</keyword>
<evidence type="ECO:0000256" key="1">
    <source>
        <dbReference type="SAM" id="MobiDB-lite"/>
    </source>
</evidence>
<feature type="region of interest" description="Disordered" evidence="1">
    <location>
        <begin position="1"/>
        <end position="40"/>
    </location>
</feature>
<protein>
    <submittedName>
        <fullName evidence="2">Uncharacterized protein</fullName>
    </submittedName>
</protein>
<feature type="compositionally biased region" description="Basic and acidic residues" evidence="1">
    <location>
        <begin position="1"/>
        <end position="36"/>
    </location>
</feature>
<gene>
    <name evidence="2" type="ORF">Pcinc_024524</name>
</gene>
<dbReference type="AlphaFoldDB" id="A0AAE1FB74"/>
<reference evidence="2" key="1">
    <citation type="submission" date="2023-10" db="EMBL/GenBank/DDBJ databases">
        <title>Genome assemblies of two species of porcelain crab, Petrolisthes cinctipes and Petrolisthes manimaculis (Anomura: Porcellanidae).</title>
        <authorList>
            <person name="Angst P."/>
        </authorList>
    </citation>
    <scope>NUCLEOTIDE SEQUENCE</scope>
    <source>
        <strain evidence="2">PB745_01</strain>
        <tissue evidence="2">Gill</tissue>
    </source>
</reference>
<comment type="caution">
    <text evidence="2">The sequence shown here is derived from an EMBL/GenBank/DDBJ whole genome shotgun (WGS) entry which is preliminary data.</text>
</comment>
<evidence type="ECO:0000313" key="3">
    <source>
        <dbReference type="Proteomes" id="UP001286313"/>
    </source>
</evidence>